<proteinExistence type="inferred from homology"/>
<keyword evidence="8 10" id="KW-0472">Membrane</keyword>
<keyword evidence="5 10" id="KW-0812">Transmembrane</keyword>
<dbReference type="Pfam" id="PF16015">
    <property type="entry name" value="Promethin"/>
    <property type="match status" value="1"/>
</dbReference>
<evidence type="ECO:0000313" key="11">
    <source>
        <dbReference type="Ensembl" id="ENSPTEP00000011882.1"/>
    </source>
</evidence>
<evidence type="ECO:0000256" key="5">
    <source>
        <dbReference type="ARBA" id="ARBA00022692"/>
    </source>
</evidence>
<keyword evidence="12" id="KW-1185">Reference proteome</keyword>
<comment type="similarity">
    <text evidence="3">Belongs to the LDAF1 family.</text>
</comment>
<feature type="transmembrane region" description="Helical" evidence="10">
    <location>
        <begin position="289"/>
        <end position="307"/>
    </location>
</feature>
<feature type="transmembrane region" description="Helical" evidence="10">
    <location>
        <begin position="225"/>
        <end position="248"/>
    </location>
</feature>
<evidence type="ECO:0000256" key="1">
    <source>
        <dbReference type="ARBA" id="ARBA00004477"/>
    </source>
</evidence>
<reference evidence="11" key="1">
    <citation type="submission" date="2025-08" db="UniProtKB">
        <authorList>
            <consortium name="Ensembl"/>
        </authorList>
    </citation>
    <scope>IDENTIFICATION</scope>
</reference>
<evidence type="ECO:0000256" key="2">
    <source>
        <dbReference type="ARBA" id="ARBA00004502"/>
    </source>
</evidence>
<evidence type="ECO:0000256" key="7">
    <source>
        <dbReference type="ARBA" id="ARBA00022989"/>
    </source>
</evidence>
<protein>
    <recommendedName>
        <fullName evidence="13">Transmembrane protein 159</fullName>
    </recommendedName>
</protein>
<dbReference type="Proteomes" id="UP000694416">
    <property type="component" value="Unplaced"/>
</dbReference>
<evidence type="ECO:0000256" key="9">
    <source>
        <dbReference type="SAM" id="Coils"/>
    </source>
</evidence>
<organism evidence="11 12">
    <name type="scientific">Piliocolobus tephrosceles</name>
    <name type="common">Ugandan red Colobus</name>
    <dbReference type="NCBI Taxonomy" id="591936"/>
    <lineage>
        <taxon>Eukaryota</taxon>
        <taxon>Metazoa</taxon>
        <taxon>Chordata</taxon>
        <taxon>Craniata</taxon>
        <taxon>Vertebrata</taxon>
        <taxon>Euteleostomi</taxon>
        <taxon>Mammalia</taxon>
        <taxon>Eutheria</taxon>
        <taxon>Euarchontoglires</taxon>
        <taxon>Primates</taxon>
        <taxon>Haplorrhini</taxon>
        <taxon>Catarrhini</taxon>
        <taxon>Cercopithecidae</taxon>
        <taxon>Colobinae</taxon>
        <taxon>Piliocolobus</taxon>
    </lineage>
</organism>
<evidence type="ECO:0000313" key="12">
    <source>
        <dbReference type="Proteomes" id="UP000694416"/>
    </source>
</evidence>
<evidence type="ECO:0000256" key="3">
    <source>
        <dbReference type="ARBA" id="ARBA00007618"/>
    </source>
</evidence>
<accession>A0A8C9GWN4</accession>
<feature type="transmembrane region" description="Helical" evidence="10">
    <location>
        <begin position="255"/>
        <end position="283"/>
    </location>
</feature>
<keyword evidence="6" id="KW-0256">Endoplasmic reticulum</keyword>
<name>A0A8C9GWN4_9PRIM</name>
<dbReference type="GO" id="GO:0005811">
    <property type="term" value="C:lipid droplet"/>
    <property type="evidence" value="ECO:0007669"/>
    <property type="project" value="UniProtKB-SubCell"/>
</dbReference>
<feature type="coiled-coil region" evidence="9">
    <location>
        <begin position="174"/>
        <end position="201"/>
    </location>
</feature>
<keyword evidence="4" id="KW-0551">Lipid droplet</keyword>
<evidence type="ECO:0000256" key="10">
    <source>
        <dbReference type="SAM" id="Phobius"/>
    </source>
</evidence>
<dbReference type="PANTHER" id="PTHR14275">
    <property type="entry name" value="PROMETHIN"/>
    <property type="match status" value="1"/>
</dbReference>
<keyword evidence="7 10" id="KW-1133">Transmembrane helix</keyword>
<evidence type="ECO:0000256" key="6">
    <source>
        <dbReference type="ARBA" id="ARBA00022824"/>
    </source>
</evidence>
<evidence type="ECO:0000256" key="8">
    <source>
        <dbReference type="ARBA" id="ARBA00023136"/>
    </source>
</evidence>
<keyword evidence="9" id="KW-0175">Coiled coil</keyword>
<evidence type="ECO:0000256" key="4">
    <source>
        <dbReference type="ARBA" id="ARBA00022677"/>
    </source>
</evidence>
<reference evidence="11" key="2">
    <citation type="submission" date="2025-09" db="UniProtKB">
        <authorList>
            <consortium name="Ensembl"/>
        </authorList>
    </citation>
    <scope>IDENTIFICATION</scope>
</reference>
<dbReference type="Ensembl" id="ENSPTET00000017904.1">
    <property type="protein sequence ID" value="ENSPTEP00000011882.1"/>
    <property type="gene ID" value="ENSPTEG00000013355.1"/>
</dbReference>
<dbReference type="InterPro" id="IPR029709">
    <property type="entry name" value="LDAF1"/>
</dbReference>
<evidence type="ECO:0008006" key="13">
    <source>
        <dbReference type="Google" id="ProtNLM"/>
    </source>
</evidence>
<dbReference type="AlphaFoldDB" id="A0A8C9GWN4"/>
<dbReference type="PANTHER" id="PTHR14275:SF0">
    <property type="entry name" value="LIPID DROPLET ASSEMBLY FACTOR 1"/>
    <property type="match status" value="1"/>
</dbReference>
<dbReference type="GO" id="GO:0005789">
    <property type="term" value="C:endoplasmic reticulum membrane"/>
    <property type="evidence" value="ECO:0007669"/>
    <property type="project" value="UniProtKB-SubCell"/>
</dbReference>
<sequence>GYRRGNPENAGKLVLGCQSACLEGGLNFLTPSQSCGKGHSLSLSFLICQPLWACPQWLRKPVGASALGKGLGAGPWRAFAGSFRPRAGRAQRSRAEGRCPSQGAEAGGSGFPPGTLFPSSSCSSSCLSSLRLQTRWGLLGRQEQQETGEHERLDRGLENLLVGEFIPKEIEVSFRMAKEELRSISRNLQELQKKLSLLIDSFQNNSKVVAFMKSPVGQYLDRHPFLAFTLIVFIVMSAVPVGFFLLIVMLTSLAALLGVIILEGLVIAVGGLSLLCILCGLGFVSLVMSGMMIASYVVVSSLINYWFSPRPLTQQNTNGDFLPAMKSADFEGLYQE</sequence>
<comment type="subcellular location">
    <subcellularLocation>
        <location evidence="1">Endoplasmic reticulum membrane</location>
        <topology evidence="1">Multi-pass membrane protein</topology>
    </subcellularLocation>
    <subcellularLocation>
        <location evidence="2">Lipid droplet</location>
    </subcellularLocation>
</comment>